<dbReference type="InterPro" id="IPR033454">
    <property type="entry name" value="RecG_wedge"/>
</dbReference>
<evidence type="ECO:0000313" key="18">
    <source>
        <dbReference type="EMBL" id="SMC21614.1"/>
    </source>
</evidence>
<evidence type="ECO:0000256" key="5">
    <source>
        <dbReference type="ARBA" id="ARBA00022801"/>
    </source>
</evidence>
<dbReference type="NCBIfam" id="NF008168">
    <property type="entry name" value="PRK10917.2-2"/>
    <property type="match status" value="1"/>
</dbReference>
<evidence type="ECO:0000256" key="3">
    <source>
        <dbReference type="ARBA" id="ARBA00022741"/>
    </source>
</evidence>
<dbReference type="InterPro" id="IPR047112">
    <property type="entry name" value="RecG/Mfd"/>
</dbReference>
<dbReference type="InterPro" id="IPR012340">
    <property type="entry name" value="NA-bd_OB-fold"/>
</dbReference>
<dbReference type="InterPro" id="IPR004609">
    <property type="entry name" value="ATP-dep_DNA_helicase_RecG"/>
</dbReference>
<keyword evidence="5 15" id="KW-0378">Hydrolase</keyword>
<dbReference type="SUPFAM" id="SSF50249">
    <property type="entry name" value="Nucleic acid-binding proteins"/>
    <property type="match status" value="1"/>
</dbReference>
<evidence type="ECO:0000259" key="16">
    <source>
        <dbReference type="PROSITE" id="PS51192"/>
    </source>
</evidence>
<dbReference type="PROSITE" id="PS51194">
    <property type="entry name" value="HELICASE_CTER"/>
    <property type="match status" value="1"/>
</dbReference>
<proteinExistence type="inferred from homology"/>
<evidence type="ECO:0000313" key="19">
    <source>
        <dbReference type="Proteomes" id="UP000192468"/>
    </source>
</evidence>
<dbReference type="NCBIfam" id="NF008165">
    <property type="entry name" value="PRK10917.1-3"/>
    <property type="match status" value="1"/>
</dbReference>
<evidence type="ECO:0000256" key="15">
    <source>
        <dbReference type="RuleBase" id="RU363016"/>
    </source>
</evidence>
<dbReference type="EMBL" id="FWXH01000003">
    <property type="protein sequence ID" value="SMC21614.1"/>
    <property type="molecule type" value="Genomic_DNA"/>
</dbReference>
<dbReference type="GO" id="GO:0003677">
    <property type="term" value="F:DNA binding"/>
    <property type="evidence" value="ECO:0007669"/>
    <property type="project" value="UniProtKB-KW"/>
</dbReference>
<keyword evidence="10 15" id="KW-0234">DNA repair</keyword>
<dbReference type="CDD" id="cd17992">
    <property type="entry name" value="DEXHc_RecG"/>
    <property type="match status" value="1"/>
</dbReference>
<comment type="function">
    <text evidence="15">Plays a critical role in recombination and DNA repair. Helps process Holliday junction intermediates to mature products by catalyzing branch migration. Has replication fork regression activity, unwinds stalled or blocked replication forks to make a HJ that can be resolved. Has a DNA unwinding activity characteristic of a DNA helicase with 3'-5' polarity.</text>
</comment>
<feature type="domain" description="Helicase ATP-binding" evidence="16">
    <location>
        <begin position="269"/>
        <end position="430"/>
    </location>
</feature>
<dbReference type="InterPro" id="IPR011545">
    <property type="entry name" value="DEAD/DEAH_box_helicase_dom"/>
</dbReference>
<evidence type="ECO:0000256" key="4">
    <source>
        <dbReference type="ARBA" id="ARBA00022763"/>
    </source>
</evidence>
<reference evidence="18 19" key="1">
    <citation type="submission" date="2017-04" db="EMBL/GenBank/DDBJ databases">
        <authorList>
            <person name="Afonso C.L."/>
            <person name="Miller P.J."/>
            <person name="Scott M.A."/>
            <person name="Spackman E."/>
            <person name="Goraichik I."/>
            <person name="Dimitrov K.M."/>
            <person name="Suarez D.L."/>
            <person name="Swayne D.E."/>
        </authorList>
    </citation>
    <scope>NUCLEOTIDE SEQUENCE [LARGE SCALE GENOMIC DNA]</scope>
    <source>
        <strain evidence="18 19">DSM 12555</strain>
    </source>
</reference>
<evidence type="ECO:0000256" key="1">
    <source>
        <dbReference type="ARBA" id="ARBA00007504"/>
    </source>
</evidence>
<dbReference type="Pfam" id="PF17191">
    <property type="entry name" value="RecG_wedge"/>
    <property type="match status" value="1"/>
</dbReference>
<feature type="domain" description="Helicase C-terminal" evidence="17">
    <location>
        <begin position="452"/>
        <end position="609"/>
    </location>
</feature>
<keyword evidence="9 15" id="KW-0233">DNA recombination</keyword>
<evidence type="ECO:0000256" key="7">
    <source>
        <dbReference type="ARBA" id="ARBA00022840"/>
    </source>
</evidence>
<dbReference type="PROSITE" id="PS51192">
    <property type="entry name" value="HELICASE_ATP_BIND_1"/>
    <property type="match status" value="1"/>
</dbReference>
<accession>A0A1W1XCS9</accession>
<evidence type="ECO:0000256" key="14">
    <source>
        <dbReference type="ARBA" id="ARBA00048988"/>
    </source>
</evidence>
<dbReference type="Gene3D" id="3.40.50.300">
    <property type="entry name" value="P-loop containing nucleotide triphosphate hydrolases"/>
    <property type="match status" value="2"/>
</dbReference>
<evidence type="ECO:0000259" key="17">
    <source>
        <dbReference type="PROSITE" id="PS51194"/>
    </source>
</evidence>
<dbReference type="STRING" id="1121291.SAMN02745134_01374"/>
<dbReference type="SUPFAM" id="SSF52540">
    <property type="entry name" value="P-loop containing nucleoside triphosphate hydrolases"/>
    <property type="match status" value="2"/>
</dbReference>
<protein>
    <recommendedName>
        <fullName evidence="2 15">ATP-dependent DNA helicase RecG</fullName>
        <ecNumber evidence="13 15">5.6.2.4</ecNumber>
    </recommendedName>
</protein>
<organism evidence="18 19">
    <name type="scientific">Clostridium acidisoli DSM 12555</name>
    <dbReference type="NCBI Taxonomy" id="1121291"/>
    <lineage>
        <taxon>Bacteria</taxon>
        <taxon>Bacillati</taxon>
        <taxon>Bacillota</taxon>
        <taxon>Clostridia</taxon>
        <taxon>Eubacteriales</taxon>
        <taxon>Clostridiaceae</taxon>
        <taxon>Clostridium</taxon>
    </lineage>
</organism>
<keyword evidence="3 15" id="KW-0547">Nucleotide-binding</keyword>
<dbReference type="Pfam" id="PF19833">
    <property type="entry name" value="RecG_dom3_C"/>
    <property type="match status" value="1"/>
</dbReference>
<comment type="similarity">
    <text evidence="1 15">Belongs to the helicase family. RecG subfamily.</text>
</comment>
<keyword evidence="8" id="KW-0238">DNA-binding</keyword>
<dbReference type="NCBIfam" id="TIGR00643">
    <property type="entry name" value="recG"/>
    <property type="match status" value="1"/>
</dbReference>
<dbReference type="AlphaFoldDB" id="A0A1W1XCS9"/>
<dbReference type="PANTHER" id="PTHR47964">
    <property type="entry name" value="ATP-DEPENDENT DNA HELICASE HOMOLOG RECG, CHLOROPLASTIC"/>
    <property type="match status" value="1"/>
</dbReference>
<dbReference type="Pfam" id="PF00270">
    <property type="entry name" value="DEAD"/>
    <property type="match status" value="1"/>
</dbReference>
<keyword evidence="11" id="KW-0413">Isomerase</keyword>
<comment type="catalytic activity">
    <reaction evidence="14 15">
        <text>ATP + H2O = ADP + phosphate + H(+)</text>
        <dbReference type="Rhea" id="RHEA:13065"/>
        <dbReference type="ChEBI" id="CHEBI:15377"/>
        <dbReference type="ChEBI" id="CHEBI:15378"/>
        <dbReference type="ChEBI" id="CHEBI:30616"/>
        <dbReference type="ChEBI" id="CHEBI:43474"/>
        <dbReference type="ChEBI" id="CHEBI:456216"/>
        <dbReference type="EC" id="5.6.2.4"/>
    </reaction>
</comment>
<dbReference type="InterPro" id="IPR001650">
    <property type="entry name" value="Helicase_C-like"/>
</dbReference>
<dbReference type="OrthoDB" id="9804325at2"/>
<dbReference type="RefSeq" id="WP_084114866.1">
    <property type="nucleotide sequence ID" value="NZ_FWXH01000003.1"/>
</dbReference>
<evidence type="ECO:0000256" key="10">
    <source>
        <dbReference type="ARBA" id="ARBA00023204"/>
    </source>
</evidence>
<dbReference type="InterPro" id="IPR027417">
    <property type="entry name" value="P-loop_NTPase"/>
</dbReference>
<comment type="catalytic activity">
    <reaction evidence="12 15">
        <text>Couples ATP hydrolysis with the unwinding of duplex DNA by translocating in the 3'-5' direction.</text>
        <dbReference type="EC" id="5.6.2.4"/>
    </reaction>
</comment>
<keyword evidence="19" id="KW-1185">Reference proteome</keyword>
<dbReference type="SMART" id="SM00490">
    <property type="entry name" value="HELICc"/>
    <property type="match status" value="1"/>
</dbReference>
<dbReference type="SMART" id="SM00487">
    <property type="entry name" value="DEXDc"/>
    <property type="match status" value="1"/>
</dbReference>
<evidence type="ECO:0000256" key="6">
    <source>
        <dbReference type="ARBA" id="ARBA00022806"/>
    </source>
</evidence>
<evidence type="ECO:0000256" key="8">
    <source>
        <dbReference type="ARBA" id="ARBA00023125"/>
    </source>
</evidence>
<dbReference type="GO" id="GO:0016887">
    <property type="term" value="F:ATP hydrolysis activity"/>
    <property type="evidence" value="ECO:0007669"/>
    <property type="project" value="RHEA"/>
</dbReference>
<evidence type="ECO:0000256" key="2">
    <source>
        <dbReference type="ARBA" id="ARBA00017846"/>
    </source>
</evidence>
<name>A0A1W1XCS9_9CLOT</name>
<dbReference type="GO" id="GO:0005524">
    <property type="term" value="F:ATP binding"/>
    <property type="evidence" value="ECO:0007669"/>
    <property type="project" value="UniProtKB-KW"/>
</dbReference>
<dbReference type="EC" id="5.6.2.4" evidence="13 15"/>
<dbReference type="GO" id="GO:0006310">
    <property type="term" value="P:DNA recombination"/>
    <property type="evidence" value="ECO:0007669"/>
    <property type="project" value="UniProtKB-UniRule"/>
</dbReference>
<keyword evidence="4 15" id="KW-0227">DNA damage</keyword>
<dbReference type="GO" id="GO:0043138">
    <property type="term" value="F:3'-5' DNA helicase activity"/>
    <property type="evidence" value="ECO:0007669"/>
    <property type="project" value="UniProtKB-EC"/>
</dbReference>
<dbReference type="Proteomes" id="UP000192468">
    <property type="component" value="Unassembled WGS sequence"/>
</dbReference>
<sequence length="678" mass="77357">MDIYSDVSVIKGVGEKSRELLRKCGIFSVIDLILYFPRDYDEVLCSSNIKEFDKGEKVIIRSRFIKNEGSFRSRNGKVITKLLFTDGNNLFRGTWFNMPYIFKNFKPDMEYVIMGKINIVKGEFSIDSPIVVNDEKMGDNKLLPLYPLKETLKNTYLIKLINNVLSQINIEENLPKWVIERNKFCSLDKAIRCIHNPKDIVELNEARRRLKFQELFTYSLKVLILRDYVNMGKKGIAYKIAPELTKLKEKLPYDLTNAQNRTIREILIDEKKPIAMNRLVQGDVGCGKTIVALIAMFNVVKNGYQAVLLAPTEILANQHFEEAKKLLNEFGINIGILTGSLTQKKKDNIKTELAEGNIDIIIGTHALLEDNVGFKNLGMVVTDEQHRFGVMQRSKLFNKGNNVDILVMTATPIPRTLGLYLYGDLDVSIIDELPPTRKKVDTHFTDMKESHKVYEFILKEIESGRQAYVVCPLVEENEKLQLNSVSKLVDELRSKYFEKNTVEMIHGKMKAKDKEAIMLKFKNGDIDVLVSTTVIEVGVNVPNATVMVVENAERFGLSQLHQLRGRVGRGEHKSYCFLIAQIKSKTVKHRLEVMQKSNDGFYIAEEDLKIRGSGEMFGFRQHGDSGLILSDPLEDSSILKEANNQAKALIKSNDEKDIIVKNQMLKKLESTSKYICFN</sequence>
<dbReference type="InterPro" id="IPR014001">
    <property type="entry name" value="Helicase_ATP-bd"/>
</dbReference>
<dbReference type="GO" id="GO:0006281">
    <property type="term" value="P:DNA repair"/>
    <property type="evidence" value="ECO:0007669"/>
    <property type="project" value="UniProtKB-UniRule"/>
</dbReference>
<dbReference type="PANTHER" id="PTHR47964:SF1">
    <property type="entry name" value="ATP-DEPENDENT DNA HELICASE HOMOLOG RECG, CHLOROPLASTIC"/>
    <property type="match status" value="1"/>
</dbReference>
<gene>
    <name evidence="18" type="ORF">SAMN02745134_01374</name>
</gene>
<evidence type="ECO:0000256" key="11">
    <source>
        <dbReference type="ARBA" id="ARBA00023235"/>
    </source>
</evidence>
<evidence type="ECO:0000256" key="12">
    <source>
        <dbReference type="ARBA" id="ARBA00034617"/>
    </source>
</evidence>
<keyword evidence="7 15" id="KW-0067">ATP-binding</keyword>
<evidence type="ECO:0000256" key="13">
    <source>
        <dbReference type="ARBA" id="ARBA00034808"/>
    </source>
</evidence>
<dbReference type="InterPro" id="IPR045562">
    <property type="entry name" value="RecG_dom3_C"/>
</dbReference>
<dbReference type="Gene3D" id="2.40.50.140">
    <property type="entry name" value="Nucleic acid-binding proteins"/>
    <property type="match status" value="1"/>
</dbReference>
<dbReference type="Pfam" id="PF00271">
    <property type="entry name" value="Helicase_C"/>
    <property type="match status" value="1"/>
</dbReference>
<evidence type="ECO:0000256" key="9">
    <source>
        <dbReference type="ARBA" id="ARBA00023172"/>
    </source>
</evidence>
<keyword evidence="6 15" id="KW-0347">Helicase</keyword>